<organism evidence="2 3">
    <name type="scientific">Erythroxylum novogranatense</name>
    <dbReference type="NCBI Taxonomy" id="1862640"/>
    <lineage>
        <taxon>Eukaryota</taxon>
        <taxon>Viridiplantae</taxon>
        <taxon>Streptophyta</taxon>
        <taxon>Embryophyta</taxon>
        <taxon>Tracheophyta</taxon>
        <taxon>Spermatophyta</taxon>
        <taxon>Magnoliopsida</taxon>
        <taxon>eudicotyledons</taxon>
        <taxon>Gunneridae</taxon>
        <taxon>Pentapetalae</taxon>
        <taxon>rosids</taxon>
        <taxon>fabids</taxon>
        <taxon>Malpighiales</taxon>
        <taxon>Erythroxylaceae</taxon>
        <taxon>Erythroxylum</taxon>
    </lineage>
</organism>
<reference evidence="2 3" key="1">
    <citation type="submission" date="2021-09" db="EMBL/GenBank/DDBJ databases">
        <title>Genomic insights and catalytic innovation underlie evolution of tropane alkaloids biosynthesis.</title>
        <authorList>
            <person name="Wang Y.-J."/>
            <person name="Tian T."/>
            <person name="Huang J.-P."/>
            <person name="Huang S.-X."/>
        </authorList>
    </citation>
    <scope>NUCLEOTIDE SEQUENCE [LARGE SCALE GENOMIC DNA]</scope>
    <source>
        <strain evidence="2">KIB-2018</strain>
        <tissue evidence="2">Leaf</tissue>
    </source>
</reference>
<evidence type="ECO:0000313" key="3">
    <source>
        <dbReference type="Proteomes" id="UP001159364"/>
    </source>
</evidence>
<dbReference type="EMBL" id="JAIWQS010000001">
    <property type="protein sequence ID" value="KAJ8774692.1"/>
    <property type="molecule type" value="Genomic_DNA"/>
</dbReference>
<evidence type="ECO:0000256" key="1">
    <source>
        <dbReference type="SAM" id="MobiDB-lite"/>
    </source>
</evidence>
<gene>
    <name evidence="2" type="ORF">K2173_017138</name>
</gene>
<protein>
    <submittedName>
        <fullName evidence="2">Uncharacterized protein</fullName>
    </submittedName>
</protein>
<keyword evidence="3" id="KW-1185">Reference proteome</keyword>
<evidence type="ECO:0000313" key="2">
    <source>
        <dbReference type="EMBL" id="KAJ8774692.1"/>
    </source>
</evidence>
<proteinExistence type="predicted"/>
<feature type="region of interest" description="Disordered" evidence="1">
    <location>
        <begin position="1"/>
        <end position="26"/>
    </location>
</feature>
<dbReference type="Proteomes" id="UP001159364">
    <property type="component" value="Linkage Group LG01"/>
</dbReference>
<name>A0AAV8U5U4_9ROSI</name>
<sequence length="122" mass="14024">MKRQRNLDSVIGPTKAEAGKTTTTTKKAIPKRKIKRVVEKAEERKSYCGESTSPVEELVLDNWEELKWLASDIVDEQMSWGSTWLPMWGVEYVGEAYGEMFGDVAWDEDIWNLKSINQIPNE</sequence>
<comment type="caution">
    <text evidence="2">The sequence shown here is derived from an EMBL/GenBank/DDBJ whole genome shotgun (WGS) entry which is preliminary data.</text>
</comment>
<dbReference type="AlphaFoldDB" id="A0AAV8U5U4"/>
<feature type="compositionally biased region" description="Low complexity" evidence="1">
    <location>
        <begin position="12"/>
        <end position="26"/>
    </location>
</feature>
<accession>A0AAV8U5U4</accession>